<name>A0A0G4KA28_9SPIR</name>
<reference evidence="2" key="1">
    <citation type="submission" date="2015-04" db="EMBL/GenBank/DDBJ databases">
        <authorList>
            <person name="Mushtaq Mamoona"/>
        </authorList>
    </citation>
    <scope>NUCLEOTIDE SEQUENCE [LARGE SCALE GENOMIC DNA]</scope>
    <source>
        <strain evidence="2">AN4859/03</strain>
    </source>
</reference>
<dbReference type="AlphaFoldDB" id="A0A0G4KA28"/>
<dbReference type="GO" id="GO:0016301">
    <property type="term" value="F:kinase activity"/>
    <property type="evidence" value="ECO:0007669"/>
    <property type="project" value="UniProtKB-KW"/>
</dbReference>
<sequence>MKQNFYINNKLKDLISNIIYDVQNYNSIISKYIDLERCANNYCSESRATIVRQSFLINRTMESLNDFNDINSDSFKLNMNFENISFVINEALDNVFDLFKSKKNKITLSDKILTECVVLMDRDKIKRSLLNIFSFIYSIIKVNTSMNISYSLVNYDDDKEFLLINGVDNISEKEEKILDLNEECIDISITFECDDIPDDIKRMLFKTPLISYDNFNFNNLYLYTAYKIIKEHYGNIWLESSKNEQRINIIFPAKNKL</sequence>
<accession>A0A0G4KA28</accession>
<proteinExistence type="predicted"/>
<dbReference type="EMBL" id="CVLB01000003">
    <property type="protein sequence ID" value="CRF35298.1"/>
    <property type="molecule type" value="Genomic_DNA"/>
</dbReference>
<keyword evidence="2" id="KW-1185">Reference proteome</keyword>
<dbReference type="Gene3D" id="3.30.565.10">
    <property type="entry name" value="Histidine kinase-like ATPase, C-terminal domain"/>
    <property type="match status" value="1"/>
</dbReference>
<evidence type="ECO:0000313" key="2">
    <source>
        <dbReference type="Proteomes" id="UP000043763"/>
    </source>
</evidence>
<keyword evidence="1" id="KW-0418">Kinase</keyword>
<keyword evidence="1" id="KW-0808">Transferase</keyword>
<evidence type="ECO:0000313" key="1">
    <source>
        <dbReference type="EMBL" id="CRF35298.1"/>
    </source>
</evidence>
<dbReference type="RefSeq" id="WP_048595948.1">
    <property type="nucleotide sequence ID" value="NZ_CVLB01000003.1"/>
</dbReference>
<gene>
    <name evidence="1" type="ORF">BRSU_2560</name>
</gene>
<dbReference type="OrthoDB" id="306655at2"/>
<dbReference type="Proteomes" id="UP000043763">
    <property type="component" value="Unassembled WGS sequence"/>
</dbReference>
<dbReference type="InterPro" id="IPR036890">
    <property type="entry name" value="HATPase_C_sf"/>
</dbReference>
<protein>
    <submittedName>
        <fullName evidence="1">Histidine kinase</fullName>
    </submittedName>
</protein>
<organism evidence="1 2">
    <name type="scientific">Brachyspira suanatina</name>
    <dbReference type="NCBI Taxonomy" id="381802"/>
    <lineage>
        <taxon>Bacteria</taxon>
        <taxon>Pseudomonadati</taxon>
        <taxon>Spirochaetota</taxon>
        <taxon>Spirochaetia</taxon>
        <taxon>Brachyspirales</taxon>
        <taxon>Brachyspiraceae</taxon>
        <taxon>Brachyspira</taxon>
    </lineage>
</organism>